<dbReference type="CDD" id="cd05379">
    <property type="entry name" value="CAP_bacterial"/>
    <property type="match status" value="1"/>
</dbReference>
<dbReference type="RefSeq" id="WP_354635817.1">
    <property type="nucleotide sequence ID" value="NZ_CP159837.1"/>
</dbReference>
<dbReference type="AlphaFoldDB" id="A0AAU8JJZ4"/>
<evidence type="ECO:0000313" key="5">
    <source>
        <dbReference type="EMBL" id="XCM38436.1"/>
    </source>
</evidence>
<dbReference type="PANTHER" id="PTHR38340:SF1">
    <property type="entry name" value="S-LAYER PROTEIN"/>
    <property type="match status" value="1"/>
</dbReference>
<dbReference type="GO" id="GO:0005509">
    <property type="term" value="F:calcium ion binding"/>
    <property type="evidence" value="ECO:0007669"/>
    <property type="project" value="InterPro"/>
</dbReference>
<keyword evidence="2" id="KW-0964">Secreted</keyword>
<gene>
    <name evidence="5" type="ORF">ABWT76_001286</name>
</gene>
<evidence type="ECO:0000256" key="3">
    <source>
        <dbReference type="SAM" id="MobiDB-lite"/>
    </source>
</evidence>
<dbReference type="PRINTS" id="PR00313">
    <property type="entry name" value="CABNDNGRPT"/>
</dbReference>
<dbReference type="PANTHER" id="PTHR38340">
    <property type="entry name" value="S-LAYER PROTEIN"/>
    <property type="match status" value="1"/>
</dbReference>
<dbReference type="InterPro" id="IPR011049">
    <property type="entry name" value="Serralysin-like_metalloprot_C"/>
</dbReference>
<protein>
    <submittedName>
        <fullName evidence="5">CAP domain-containing protein</fullName>
    </submittedName>
</protein>
<sequence length="437" mass="46670">MAIDIYAKSPLDGLEEEEAKLYALINDYRKQNGLPSIPASNALTTVANRHLQDVAENLQIVRLDDPRNPHSWSYGAYDGSDSSTWPNMWTAPQRLNTGYPGNGYENFARTTADFMSAEQALEVWKNSPPHNAVILNQGIWSDRPWNALGVGIYKGFAALWFGEEPDPTGEPVKNQGSTIDEDEQGRTDLISFVPMLGEVIPEFRRQSLAGITEPANQSFVFADFSAENDVVQLTPEISRQNPGGVRAFDGDDLIVGSSDRDIVNGNRGNDTIQGSGGDDYLRAGQDNDWLEGNDGNDILNGNRGDDTVYGGAGNDLVRGGQGNDLLIGGDGDDVLIGDFGTDTLTGGLGADKFIIRADTVVGETNPNLADLITDFGLGDEIVIVGNQETIQLVASGSDTVIQLSGGDILTVVANVTPGNLQGSVLAAFSSDRAMSIG</sequence>
<evidence type="ECO:0000259" key="4">
    <source>
        <dbReference type="Pfam" id="PF00188"/>
    </source>
</evidence>
<dbReference type="SUPFAM" id="SSF51120">
    <property type="entry name" value="beta-Roll"/>
    <property type="match status" value="1"/>
</dbReference>
<dbReference type="EMBL" id="CP159837">
    <property type="protein sequence ID" value="XCM38436.1"/>
    <property type="molecule type" value="Genomic_DNA"/>
</dbReference>
<evidence type="ECO:0000256" key="2">
    <source>
        <dbReference type="ARBA" id="ARBA00022525"/>
    </source>
</evidence>
<dbReference type="Gene3D" id="3.40.33.10">
    <property type="entry name" value="CAP"/>
    <property type="match status" value="1"/>
</dbReference>
<comment type="subcellular location">
    <subcellularLocation>
        <location evidence="1">Secreted</location>
    </subcellularLocation>
</comment>
<dbReference type="Pfam" id="PF00188">
    <property type="entry name" value="CAP"/>
    <property type="match status" value="1"/>
</dbReference>
<feature type="domain" description="SCP" evidence="4">
    <location>
        <begin position="23"/>
        <end position="137"/>
    </location>
</feature>
<evidence type="ECO:0000256" key="1">
    <source>
        <dbReference type="ARBA" id="ARBA00004613"/>
    </source>
</evidence>
<reference evidence="5" key="1">
    <citation type="submission" date="2024-07" db="EMBL/GenBank/DDBJ databases">
        <authorList>
            <person name="Kim Y.J."/>
            <person name="Jeong J.Y."/>
        </authorList>
    </citation>
    <scope>NUCLEOTIDE SEQUENCE</scope>
    <source>
        <strain evidence="5">GIHE-MW2</strain>
    </source>
</reference>
<dbReference type="InterPro" id="IPR035940">
    <property type="entry name" value="CAP_sf"/>
</dbReference>
<dbReference type="Gene3D" id="2.150.10.10">
    <property type="entry name" value="Serralysin-like metalloprotease, C-terminal"/>
    <property type="match status" value="2"/>
</dbReference>
<organism evidence="5">
    <name type="scientific">Planktothricoides raciborskii GIHE-MW2</name>
    <dbReference type="NCBI Taxonomy" id="2792601"/>
    <lineage>
        <taxon>Bacteria</taxon>
        <taxon>Bacillati</taxon>
        <taxon>Cyanobacteriota</taxon>
        <taxon>Cyanophyceae</taxon>
        <taxon>Oscillatoriophycideae</taxon>
        <taxon>Oscillatoriales</taxon>
        <taxon>Oscillatoriaceae</taxon>
        <taxon>Planktothricoides</taxon>
    </lineage>
</organism>
<dbReference type="Pfam" id="PF00353">
    <property type="entry name" value="HemolysinCabind"/>
    <property type="match status" value="2"/>
</dbReference>
<dbReference type="InterPro" id="IPR050557">
    <property type="entry name" value="RTX_toxin/Mannuronan_C5-epim"/>
</dbReference>
<accession>A0AAU8JJZ4</accession>
<feature type="region of interest" description="Disordered" evidence="3">
    <location>
        <begin position="284"/>
        <end position="303"/>
    </location>
</feature>
<dbReference type="InterPro" id="IPR001343">
    <property type="entry name" value="Hemolysn_Ca-bd"/>
</dbReference>
<proteinExistence type="predicted"/>
<dbReference type="InterPro" id="IPR014044">
    <property type="entry name" value="CAP_dom"/>
</dbReference>
<dbReference type="GO" id="GO:0005576">
    <property type="term" value="C:extracellular region"/>
    <property type="evidence" value="ECO:0007669"/>
    <property type="project" value="UniProtKB-SubCell"/>
</dbReference>
<name>A0AAU8JJZ4_9CYAN</name>